<proteinExistence type="predicted"/>
<sequence>MAIGSYIDRHNQNPKPFIWTARASDILEKVKRARRALHKRHSA</sequence>
<evidence type="ECO:0000313" key="1">
    <source>
        <dbReference type="EMBL" id="SPF32332.1"/>
    </source>
</evidence>
<dbReference type="EMBL" id="OMOD01000007">
    <property type="protein sequence ID" value="SPF32332.1"/>
    <property type="molecule type" value="Genomic_DNA"/>
</dbReference>
<name>A0A2U3JY23_9BACT</name>
<evidence type="ECO:0008006" key="3">
    <source>
        <dbReference type="Google" id="ProtNLM"/>
    </source>
</evidence>
<reference evidence="2" key="1">
    <citation type="submission" date="2018-02" db="EMBL/GenBank/DDBJ databases">
        <authorList>
            <person name="Hausmann B."/>
        </authorList>
    </citation>
    <scope>NUCLEOTIDE SEQUENCE [LARGE SCALE GENOMIC DNA]</scope>
    <source>
        <strain evidence="2">Peat soil MAG SbA1</strain>
    </source>
</reference>
<organism evidence="1 2">
    <name type="scientific">Candidatus Sulfotelmatobacter kueseliae</name>
    <dbReference type="NCBI Taxonomy" id="2042962"/>
    <lineage>
        <taxon>Bacteria</taxon>
        <taxon>Pseudomonadati</taxon>
        <taxon>Acidobacteriota</taxon>
        <taxon>Terriglobia</taxon>
        <taxon>Terriglobales</taxon>
        <taxon>Candidatus Korobacteraceae</taxon>
        <taxon>Candidatus Sulfotelmatobacter</taxon>
    </lineage>
</organism>
<evidence type="ECO:0000313" key="2">
    <source>
        <dbReference type="Proteomes" id="UP000238701"/>
    </source>
</evidence>
<dbReference type="AlphaFoldDB" id="A0A2U3JY23"/>
<accession>A0A2U3JY23</accession>
<dbReference type="Proteomes" id="UP000238701">
    <property type="component" value="Unassembled WGS sequence"/>
</dbReference>
<protein>
    <recommendedName>
        <fullName evidence="3">Transposase</fullName>
    </recommendedName>
</protein>
<gene>
    <name evidence="1" type="ORF">SBA1_1040100</name>
</gene>